<dbReference type="Proteomes" id="UP000274822">
    <property type="component" value="Unassembled WGS sequence"/>
</dbReference>
<proteinExistence type="predicted"/>
<dbReference type="EMBL" id="RBNJ01000083">
    <property type="protein sequence ID" value="RUS35458.1"/>
    <property type="molecule type" value="Genomic_DNA"/>
</dbReference>
<dbReference type="PANTHER" id="PTHR46590:SF4">
    <property type="entry name" value="CRAL-TRIO DOMAIN-CONTAINING PROTEIN"/>
    <property type="match status" value="1"/>
</dbReference>
<dbReference type="SUPFAM" id="SSF52087">
    <property type="entry name" value="CRAL/TRIO domain"/>
    <property type="match status" value="1"/>
</dbReference>
<feature type="compositionally biased region" description="Polar residues" evidence="1">
    <location>
        <begin position="488"/>
        <end position="499"/>
    </location>
</feature>
<keyword evidence="4" id="KW-1185">Reference proteome</keyword>
<name>A0A433R0A1_9FUNG</name>
<sequence>MRLEPGVRRVGSNLEAGRGLLVVVVVVVHGSWREDTAISTYQKQKLSEYNRLFKHHKDDIDKLSTALKRELPNLCAELELDPTAISKCYDYVSDRVTLFRYLKRARYSLPTAQSSMLSTVRWRIENNIDSLYYRNLPREFFSSPLFFFHKTDRLQRPIALLNLQYLPKFNRTPVPTDADDEHEEEEEDGKCVSQAQRIRRFAMLVLEMVRKLTWDLTRERERRGDPEPLVMQFILLVDLKTAGFLAVVLFDLIKNWYPSCIGSVLVLNFGWMYQSIWQMTKLLLNEEARSRVAFPTKEEMTQYVDKEDLLPDFGGTDDYEYTLATDMVLQTYGVPSDTISPASLVNLIPASSTLSSLDLATPPITPLSSPLLAPRHRSDSLDSLSSLSFSEYYDAVEFLPPTPFYTPLQTPYSSPRLVPYTGVTPIPQQIARGGLGINLTTITGLSFDRMLRSSRHAVTTLQSTIEIVPAAIGVSASSLVTRLTTLATQQNDGSHPHTSSPRHHAKHRHNPIPHAVSDPRLHRHHASGTIPALLRTLFRIEHRTKRVLARYLRASTRFNGLLYWLLVYLVVRGGLLDELLRVVVDSIVRLSVVGVRRGLLMGGAGVGIGIGVGLNNHI</sequence>
<dbReference type="Pfam" id="PF00650">
    <property type="entry name" value="CRAL_TRIO"/>
    <property type="match status" value="1"/>
</dbReference>
<dbReference type="SMART" id="SM00516">
    <property type="entry name" value="SEC14"/>
    <property type="match status" value="1"/>
</dbReference>
<dbReference type="SUPFAM" id="SSF46938">
    <property type="entry name" value="CRAL/TRIO N-terminal domain"/>
    <property type="match status" value="1"/>
</dbReference>
<dbReference type="PANTHER" id="PTHR46590">
    <property type="entry name" value="PHOSPHATIDYLINOSITOL TRANSFER PROTEIN CSR1-RELATED"/>
    <property type="match status" value="1"/>
</dbReference>
<dbReference type="InterPro" id="IPR001251">
    <property type="entry name" value="CRAL-TRIO_dom"/>
</dbReference>
<feature type="region of interest" description="Disordered" evidence="1">
    <location>
        <begin position="488"/>
        <end position="509"/>
    </location>
</feature>
<dbReference type="PROSITE" id="PS50191">
    <property type="entry name" value="CRAL_TRIO"/>
    <property type="match status" value="1"/>
</dbReference>
<feature type="compositionally biased region" description="Basic residues" evidence="1">
    <location>
        <begin position="500"/>
        <end position="509"/>
    </location>
</feature>
<reference evidence="3 4" key="1">
    <citation type="journal article" date="2018" name="New Phytol.">
        <title>Phylogenomics of Endogonaceae and evolution of mycorrhizas within Mucoromycota.</title>
        <authorList>
            <person name="Chang Y."/>
            <person name="Desiro A."/>
            <person name="Na H."/>
            <person name="Sandor L."/>
            <person name="Lipzen A."/>
            <person name="Clum A."/>
            <person name="Barry K."/>
            <person name="Grigoriev I.V."/>
            <person name="Martin F.M."/>
            <person name="Stajich J.E."/>
            <person name="Smith M.E."/>
            <person name="Bonito G."/>
            <person name="Spatafora J.W."/>
        </authorList>
    </citation>
    <scope>NUCLEOTIDE SEQUENCE [LARGE SCALE GENOMIC DNA]</scope>
    <source>
        <strain evidence="3 4">AD002</strain>
    </source>
</reference>
<gene>
    <name evidence="3" type="ORF">BC938DRAFT_483170</name>
</gene>
<dbReference type="InterPro" id="IPR036865">
    <property type="entry name" value="CRAL-TRIO_dom_sf"/>
</dbReference>
<dbReference type="InterPro" id="IPR052432">
    <property type="entry name" value="PITP/CRAL-TRIO"/>
</dbReference>
<protein>
    <submittedName>
        <fullName evidence="3">CRAL-TRIO domain-containing protein</fullName>
    </submittedName>
</protein>
<evidence type="ECO:0000256" key="1">
    <source>
        <dbReference type="SAM" id="MobiDB-lite"/>
    </source>
</evidence>
<accession>A0A433R0A1</accession>
<feature type="domain" description="CRAL-TRIO" evidence="2">
    <location>
        <begin position="128"/>
        <end position="321"/>
    </location>
</feature>
<evidence type="ECO:0000313" key="3">
    <source>
        <dbReference type="EMBL" id="RUS35458.1"/>
    </source>
</evidence>
<dbReference type="AlphaFoldDB" id="A0A433R0A1"/>
<evidence type="ECO:0000259" key="2">
    <source>
        <dbReference type="PROSITE" id="PS50191"/>
    </source>
</evidence>
<dbReference type="CDD" id="cd00170">
    <property type="entry name" value="SEC14"/>
    <property type="match status" value="1"/>
</dbReference>
<dbReference type="InterPro" id="IPR036273">
    <property type="entry name" value="CRAL/TRIO_N_dom_sf"/>
</dbReference>
<dbReference type="Gene3D" id="3.40.525.10">
    <property type="entry name" value="CRAL-TRIO lipid binding domain"/>
    <property type="match status" value="1"/>
</dbReference>
<organism evidence="3 4">
    <name type="scientific">Jimgerdemannia flammicorona</name>
    <dbReference type="NCBI Taxonomy" id="994334"/>
    <lineage>
        <taxon>Eukaryota</taxon>
        <taxon>Fungi</taxon>
        <taxon>Fungi incertae sedis</taxon>
        <taxon>Mucoromycota</taxon>
        <taxon>Mucoromycotina</taxon>
        <taxon>Endogonomycetes</taxon>
        <taxon>Endogonales</taxon>
        <taxon>Endogonaceae</taxon>
        <taxon>Jimgerdemannia</taxon>
    </lineage>
</organism>
<comment type="caution">
    <text evidence="3">The sequence shown here is derived from an EMBL/GenBank/DDBJ whole genome shotgun (WGS) entry which is preliminary data.</text>
</comment>
<evidence type="ECO:0000313" key="4">
    <source>
        <dbReference type="Proteomes" id="UP000274822"/>
    </source>
</evidence>